<dbReference type="PROSITE" id="PS50088">
    <property type="entry name" value="ANK_REPEAT"/>
    <property type="match status" value="1"/>
</dbReference>
<keyword evidence="1" id="KW-0677">Repeat</keyword>
<dbReference type="Gene3D" id="1.25.40.20">
    <property type="entry name" value="Ankyrin repeat-containing domain"/>
    <property type="match status" value="2"/>
</dbReference>
<dbReference type="AlphaFoldDB" id="A0A2T7A2I4"/>
<dbReference type="OrthoDB" id="366390at2759"/>
<dbReference type="STRING" id="42251.A0A2T7A2I4"/>
<evidence type="ECO:0000313" key="4">
    <source>
        <dbReference type="EMBL" id="PUU81952.1"/>
    </source>
</evidence>
<evidence type="ECO:0000313" key="5">
    <source>
        <dbReference type="Proteomes" id="UP000244722"/>
    </source>
</evidence>
<dbReference type="EMBL" id="NESQ01000035">
    <property type="protein sequence ID" value="PUU81952.1"/>
    <property type="molecule type" value="Genomic_DNA"/>
</dbReference>
<dbReference type="PROSITE" id="PS50297">
    <property type="entry name" value="ANK_REP_REGION"/>
    <property type="match status" value="1"/>
</dbReference>
<keyword evidence="5" id="KW-1185">Reference proteome</keyword>
<evidence type="ECO:0000256" key="2">
    <source>
        <dbReference type="ARBA" id="ARBA00023043"/>
    </source>
</evidence>
<dbReference type="Proteomes" id="UP000244722">
    <property type="component" value="Unassembled WGS sequence"/>
</dbReference>
<comment type="caution">
    <text evidence="4">The sequence shown here is derived from an EMBL/GenBank/DDBJ whole genome shotgun (WGS) entry which is preliminary data.</text>
</comment>
<accession>A0A2T7A2I4</accession>
<dbReference type="CDD" id="cd09917">
    <property type="entry name" value="F-box_SF"/>
    <property type="match status" value="1"/>
</dbReference>
<evidence type="ECO:0000256" key="3">
    <source>
        <dbReference type="PROSITE-ProRule" id="PRU00023"/>
    </source>
</evidence>
<reference evidence="4 5" key="1">
    <citation type="submission" date="2017-04" db="EMBL/GenBank/DDBJ databases">
        <title>Draft genome sequence of Tuber borchii Vittad., a whitish edible truffle.</title>
        <authorList>
            <consortium name="DOE Joint Genome Institute"/>
            <person name="Murat C."/>
            <person name="Kuo A."/>
            <person name="Barry K.W."/>
            <person name="Clum A."/>
            <person name="Dockter R.B."/>
            <person name="Fauchery L."/>
            <person name="Iotti M."/>
            <person name="Kohler A."/>
            <person name="Labutti K."/>
            <person name="Lindquist E.A."/>
            <person name="Lipzen A."/>
            <person name="Ohm R.A."/>
            <person name="Wang M."/>
            <person name="Grigoriev I.V."/>
            <person name="Zambonelli A."/>
            <person name="Martin F.M."/>
        </authorList>
    </citation>
    <scope>NUCLEOTIDE SEQUENCE [LARGE SCALE GENOMIC DNA]</scope>
    <source>
        <strain evidence="4 5">Tbo3840</strain>
    </source>
</reference>
<dbReference type="InterPro" id="IPR036770">
    <property type="entry name" value="Ankyrin_rpt-contain_sf"/>
</dbReference>
<dbReference type="Pfam" id="PF12796">
    <property type="entry name" value="Ank_2"/>
    <property type="match status" value="1"/>
</dbReference>
<proteinExistence type="predicted"/>
<sequence>MNFIHLPSELQLHIAEKLESRELSYLSRANHHFHSLCTPALERLAQEPRGRLCAFWWAILHNYPPLVQLLLSKGHDINHLLYCQLYFGTALHISVMARNHPLITLFLNNPVLDMNKLNMDEDTALHQAIQRHDLEAVKLLHAGGVDLEIGDRFGKTPLLLALKYEHEERTVLMEHEESIENEEIIEFLVRNGANVNVLLPAGTEPYITFLQGLVWVGNERLVKLALEYGADPEVRDAQGQRAIDNAFEWGLTGIVDILREVSLPLDMDAQ</sequence>
<gene>
    <name evidence="4" type="ORF">B9Z19DRAFT_1075881</name>
</gene>
<dbReference type="InterPro" id="IPR002110">
    <property type="entry name" value="Ankyrin_rpt"/>
</dbReference>
<keyword evidence="2 3" id="KW-0040">ANK repeat</keyword>
<name>A0A2T7A2I4_TUBBO</name>
<dbReference type="PANTHER" id="PTHR24123:SF33">
    <property type="entry name" value="PROTEIN HOS4"/>
    <property type="match status" value="1"/>
</dbReference>
<dbReference type="InterPro" id="IPR051165">
    <property type="entry name" value="Multifunctional_ANK_Repeat"/>
</dbReference>
<dbReference type="SUPFAM" id="SSF48403">
    <property type="entry name" value="Ankyrin repeat"/>
    <property type="match status" value="1"/>
</dbReference>
<evidence type="ECO:0000256" key="1">
    <source>
        <dbReference type="ARBA" id="ARBA00022737"/>
    </source>
</evidence>
<organism evidence="4 5">
    <name type="scientific">Tuber borchii</name>
    <name type="common">White truffle</name>
    <dbReference type="NCBI Taxonomy" id="42251"/>
    <lineage>
        <taxon>Eukaryota</taxon>
        <taxon>Fungi</taxon>
        <taxon>Dikarya</taxon>
        <taxon>Ascomycota</taxon>
        <taxon>Pezizomycotina</taxon>
        <taxon>Pezizomycetes</taxon>
        <taxon>Pezizales</taxon>
        <taxon>Tuberaceae</taxon>
        <taxon>Tuber</taxon>
    </lineage>
</organism>
<protein>
    <submittedName>
        <fullName evidence="4">Ankyrin repeat-containing domain protein</fullName>
    </submittedName>
</protein>
<dbReference type="SMART" id="SM00248">
    <property type="entry name" value="ANK"/>
    <property type="match status" value="5"/>
</dbReference>
<dbReference type="PANTHER" id="PTHR24123">
    <property type="entry name" value="ANKYRIN REPEAT-CONTAINING"/>
    <property type="match status" value="1"/>
</dbReference>
<dbReference type="Pfam" id="PF00023">
    <property type="entry name" value="Ank"/>
    <property type="match status" value="1"/>
</dbReference>
<feature type="repeat" description="ANK" evidence="3">
    <location>
        <begin position="120"/>
        <end position="152"/>
    </location>
</feature>